<evidence type="ECO:0000256" key="4">
    <source>
        <dbReference type="RuleBase" id="RU000562"/>
    </source>
</evidence>
<evidence type="ECO:0000256" key="2">
    <source>
        <dbReference type="ARBA" id="ARBA00023274"/>
    </source>
</evidence>
<keyword evidence="4" id="KW-0699">rRNA-binding</keyword>
<dbReference type="AlphaFoldDB" id="A0A0G0KBF2"/>
<proteinExistence type="inferred from homology"/>
<dbReference type="GO" id="GO:0005840">
    <property type="term" value="C:ribosome"/>
    <property type="evidence" value="ECO:0007669"/>
    <property type="project" value="UniProtKB-KW"/>
</dbReference>
<dbReference type="InterPro" id="IPR036164">
    <property type="entry name" value="bL21-like_sf"/>
</dbReference>
<protein>
    <recommendedName>
        <fullName evidence="3 4">50S ribosomal protein L21</fullName>
    </recommendedName>
</protein>
<comment type="caution">
    <text evidence="5">The sequence shown here is derived from an EMBL/GenBank/DDBJ whole genome shotgun (WGS) entry which is preliminary data.</text>
</comment>
<dbReference type="InterPro" id="IPR001787">
    <property type="entry name" value="Ribosomal_bL21"/>
</dbReference>
<dbReference type="EMBL" id="LBVC01000052">
    <property type="protein sequence ID" value="KKQ76993.1"/>
    <property type="molecule type" value="Genomic_DNA"/>
</dbReference>
<evidence type="ECO:0000313" key="6">
    <source>
        <dbReference type="Proteomes" id="UP000034324"/>
    </source>
</evidence>
<evidence type="ECO:0000313" key="5">
    <source>
        <dbReference type="EMBL" id="KKQ76993.1"/>
    </source>
</evidence>
<dbReference type="GO" id="GO:1990904">
    <property type="term" value="C:ribonucleoprotein complex"/>
    <property type="evidence" value="ECO:0007669"/>
    <property type="project" value="UniProtKB-KW"/>
</dbReference>
<evidence type="ECO:0000256" key="3">
    <source>
        <dbReference type="ARBA" id="ARBA00035483"/>
    </source>
</evidence>
<organism evidence="5 6">
    <name type="scientific">Candidatus Daviesbacteria bacterium GW2011_GWF2_38_6</name>
    <dbReference type="NCBI Taxonomy" id="1618432"/>
    <lineage>
        <taxon>Bacteria</taxon>
        <taxon>Candidatus Daviesiibacteriota</taxon>
    </lineage>
</organism>
<sequence length="100" mass="11136">MFSMIDYAVCEIGGKQYKVVPGKSLMVTGQLIAKVLLLSENGKIKIGKPYLKDDLDLKSLGAVMGEKVRVAKFHAKSKYRKVTGYRKKFLKVVLDVKKAS</sequence>
<dbReference type="Pfam" id="PF00829">
    <property type="entry name" value="Ribosomal_L21p"/>
    <property type="match status" value="1"/>
</dbReference>
<accession>A0A0G0KBF2</accession>
<name>A0A0G0KBF2_9BACT</name>
<gene>
    <name evidence="5" type="ORF">US99_C0052G0003</name>
</gene>
<keyword evidence="4" id="KW-0694">RNA-binding</keyword>
<keyword evidence="2 4" id="KW-0687">Ribonucleoprotein</keyword>
<dbReference type="Proteomes" id="UP000034324">
    <property type="component" value="Unassembled WGS sequence"/>
</dbReference>
<reference evidence="5 6" key="1">
    <citation type="journal article" date="2015" name="Nature">
        <title>rRNA introns, odd ribosomes, and small enigmatic genomes across a large radiation of phyla.</title>
        <authorList>
            <person name="Brown C.T."/>
            <person name="Hug L.A."/>
            <person name="Thomas B.C."/>
            <person name="Sharon I."/>
            <person name="Castelle C.J."/>
            <person name="Singh A."/>
            <person name="Wilkins M.J."/>
            <person name="Williams K.H."/>
            <person name="Banfield J.F."/>
        </authorList>
    </citation>
    <scope>NUCLEOTIDE SEQUENCE [LARGE SCALE GENOMIC DNA]</scope>
</reference>
<dbReference type="NCBIfam" id="TIGR00061">
    <property type="entry name" value="L21"/>
    <property type="match status" value="1"/>
</dbReference>
<dbReference type="GO" id="GO:0005737">
    <property type="term" value="C:cytoplasm"/>
    <property type="evidence" value="ECO:0007669"/>
    <property type="project" value="UniProtKB-ARBA"/>
</dbReference>
<dbReference type="InterPro" id="IPR028909">
    <property type="entry name" value="bL21-like"/>
</dbReference>
<dbReference type="SUPFAM" id="SSF141091">
    <property type="entry name" value="L21p-like"/>
    <property type="match status" value="1"/>
</dbReference>
<comment type="function">
    <text evidence="4">This protein binds to 23S rRNA in the presence of protein L20.</text>
</comment>
<keyword evidence="1 4" id="KW-0689">Ribosomal protein</keyword>
<comment type="similarity">
    <text evidence="4">Belongs to the bacterial ribosomal protein bL21 family.</text>
</comment>
<dbReference type="GO" id="GO:0019843">
    <property type="term" value="F:rRNA binding"/>
    <property type="evidence" value="ECO:0007669"/>
    <property type="project" value="UniProtKB-KW"/>
</dbReference>
<dbReference type="GO" id="GO:0006412">
    <property type="term" value="P:translation"/>
    <property type="evidence" value="ECO:0007669"/>
    <property type="project" value="InterPro"/>
</dbReference>
<dbReference type="GO" id="GO:0003735">
    <property type="term" value="F:structural constituent of ribosome"/>
    <property type="evidence" value="ECO:0007669"/>
    <property type="project" value="InterPro"/>
</dbReference>
<evidence type="ECO:0000256" key="1">
    <source>
        <dbReference type="ARBA" id="ARBA00022980"/>
    </source>
</evidence>